<evidence type="ECO:0000313" key="2">
    <source>
        <dbReference type="Proteomes" id="UP000692954"/>
    </source>
</evidence>
<reference evidence="1" key="1">
    <citation type="submission" date="2021-01" db="EMBL/GenBank/DDBJ databases">
        <authorList>
            <consortium name="Genoscope - CEA"/>
            <person name="William W."/>
        </authorList>
    </citation>
    <scope>NUCLEOTIDE SEQUENCE</scope>
</reference>
<protein>
    <submittedName>
        <fullName evidence="1">Uncharacterized protein</fullName>
    </submittedName>
</protein>
<sequence>MNNLFSKPNSIKHYIKNHSDILKLISVMSLDNQLYQQQKSLVLLEQQNFIQQQSNNYYFQN</sequence>
<name>A0A8S1PUB8_9CILI</name>
<evidence type="ECO:0000313" key="1">
    <source>
        <dbReference type="EMBL" id="CAD8106917.1"/>
    </source>
</evidence>
<dbReference type="Proteomes" id="UP000692954">
    <property type="component" value="Unassembled WGS sequence"/>
</dbReference>
<gene>
    <name evidence="1" type="ORF">PSON_ATCC_30995.1.T0880019</name>
</gene>
<proteinExistence type="predicted"/>
<dbReference type="AlphaFoldDB" id="A0A8S1PUB8"/>
<organism evidence="1 2">
    <name type="scientific">Paramecium sonneborni</name>
    <dbReference type="NCBI Taxonomy" id="65129"/>
    <lineage>
        <taxon>Eukaryota</taxon>
        <taxon>Sar</taxon>
        <taxon>Alveolata</taxon>
        <taxon>Ciliophora</taxon>
        <taxon>Intramacronucleata</taxon>
        <taxon>Oligohymenophorea</taxon>
        <taxon>Peniculida</taxon>
        <taxon>Parameciidae</taxon>
        <taxon>Paramecium</taxon>
    </lineage>
</organism>
<dbReference type="EMBL" id="CAJJDN010000088">
    <property type="protein sequence ID" value="CAD8106917.1"/>
    <property type="molecule type" value="Genomic_DNA"/>
</dbReference>
<accession>A0A8S1PUB8</accession>
<comment type="caution">
    <text evidence="1">The sequence shown here is derived from an EMBL/GenBank/DDBJ whole genome shotgun (WGS) entry which is preliminary data.</text>
</comment>
<keyword evidence="2" id="KW-1185">Reference proteome</keyword>